<evidence type="ECO:0000256" key="1">
    <source>
        <dbReference type="ARBA" id="ARBA00022741"/>
    </source>
</evidence>
<dbReference type="InterPro" id="IPR038363">
    <property type="entry name" value="LepA_C_sf"/>
</dbReference>
<name>A0A2H0ULW7_9BACT</name>
<dbReference type="Gene3D" id="3.30.70.240">
    <property type="match status" value="1"/>
</dbReference>
<dbReference type="InterPro" id="IPR000640">
    <property type="entry name" value="EFG_V-like"/>
</dbReference>
<dbReference type="NCBIfam" id="TIGR01393">
    <property type="entry name" value="lepA"/>
    <property type="match status" value="1"/>
</dbReference>
<dbReference type="EMBL" id="PFBD01000027">
    <property type="protein sequence ID" value="PIR86775.1"/>
    <property type="molecule type" value="Genomic_DNA"/>
</dbReference>
<dbReference type="Pfam" id="PF14492">
    <property type="entry name" value="EFG_III"/>
    <property type="match status" value="1"/>
</dbReference>
<dbReference type="FunFam" id="3.30.70.870:FF:000004">
    <property type="entry name" value="Translation factor GUF1, mitochondrial"/>
    <property type="match status" value="1"/>
</dbReference>
<sequence>MIIPVINKIDLPVARVDDVRKEVIELLGCDEDAILTASGKTGEGVGQILNTVVQMVPAPQVTSDGSGTGALVFDFEYEVHRGLIVYVRVIEGTIYKRDKLRFIVGKDQFEVLDIGTFSPVKTSCLSLTAGEIGYIVTGIKKTGAARVGDTITSLARPIKPLPGYAEPKPVVWASIYPENQDDFTTLRQALERLRLEDSALSFEEEAAGAVGRGFRCGFLGMLHLEIISERLRREFTLELIITSPTISYEVVDIKGTREKVYSAIAFPEESQIDEVYERWVTARLITPPDYMGALIQLFHEHEVTVIDTEVFGDKRTALTIEIPLRELMRNFFDEVKSATSGYASISYELTDMRKADVVRIEVLIADEPIPAFSRIVARSRVQKEADEMVEKIKNVMPRQMFDFKIQAKAGGRILASRHLSGMKKDVTDYLYGGDITRKMKLREKQKKGKKKMKAMGVVNIPHDVFLKVMK</sequence>
<proteinExistence type="inferred from homology"/>
<comment type="catalytic activity">
    <reaction evidence="6">
        <text>GTP + H2O = GDP + phosphate + H(+)</text>
        <dbReference type="Rhea" id="RHEA:19669"/>
        <dbReference type="ChEBI" id="CHEBI:15377"/>
        <dbReference type="ChEBI" id="CHEBI:15378"/>
        <dbReference type="ChEBI" id="CHEBI:37565"/>
        <dbReference type="ChEBI" id="CHEBI:43474"/>
        <dbReference type="ChEBI" id="CHEBI:58189"/>
        <dbReference type="EC" id="3.6.5.n1"/>
    </reaction>
</comment>
<evidence type="ECO:0000259" key="7">
    <source>
        <dbReference type="Pfam" id="PF00679"/>
    </source>
</evidence>
<protein>
    <recommendedName>
        <fullName evidence="6">Elongation factor 4</fullName>
        <shortName evidence="6">EF-4</shortName>
        <ecNumber evidence="6">3.6.5.n1</ecNumber>
    </recommendedName>
    <alternativeName>
        <fullName evidence="6">Ribosomal back-translocase LepA</fullName>
    </alternativeName>
</protein>
<dbReference type="PANTHER" id="PTHR43512:SF4">
    <property type="entry name" value="TRANSLATION FACTOR GUF1 HOMOLOG, CHLOROPLASTIC"/>
    <property type="match status" value="1"/>
</dbReference>
<dbReference type="InterPro" id="IPR006297">
    <property type="entry name" value="EF-4"/>
</dbReference>
<comment type="function">
    <text evidence="6">Required for accurate and efficient protein synthesis under certain stress conditions. May act as a fidelity factor of the translation reaction, by catalyzing a one-codon backward translocation of tRNAs on improperly translocated ribosomes. Back-translocation proceeds from a post-translocation (POST) complex to a pre-translocation (PRE) complex, thus giving elongation factor G a second chance to translocate the tRNAs correctly. Binds to ribosomes in a GTP-dependent manner.</text>
</comment>
<keyword evidence="6" id="KW-1003">Cell membrane</keyword>
<evidence type="ECO:0000256" key="5">
    <source>
        <dbReference type="ARBA" id="ARBA00023136"/>
    </source>
</evidence>
<evidence type="ECO:0000259" key="8">
    <source>
        <dbReference type="Pfam" id="PF06421"/>
    </source>
</evidence>
<gene>
    <name evidence="6 10" type="primary">lepA</name>
    <name evidence="10" type="ORF">COU11_03910</name>
</gene>
<dbReference type="GO" id="GO:0005525">
    <property type="term" value="F:GTP binding"/>
    <property type="evidence" value="ECO:0007669"/>
    <property type="project" value="UniProtKB-UniRule"/>
</dbReference>
<accession>A0A2H0ULW7</accession>
<dbReference type="InterPro" id="IPR013842">
    <property type="entry name" value="LepA_CTD"/>
</dbReference>
<evidence type="ECO:0000313" key="11">
    <source>
        <dbReference type="Proteomes" id="UP000229526"/>
    </source>
</evidence>
<dbReference type="Gene3D" id="3.30.70.2570">
    <property type="entry name" value="Elongation factor 4, C-terminal domain"/>
    <property type="match status" value="1"/>
</dbReference>
<dbReference type="GO" id="GO:0045727">
    <property type="term" value="P:positive regulation of translation"/>
    <property type="evidence" value="ECO:0007669"/>
    <property type="project" value="UniProtKB-UniRule"/>
</dbReference>
<evidence type="ECO:0000256" key="2">
    <source>
        <dbReference type="ARBA" id="ARBA00022801"/>
    </source>
</evidence>
<organism evidence="10 11">
    <name type="scientific">Candidatus Harrisonbacteria bacterium CG10_big_fil_rev_8_21_14_0_10_49_15</name>
    <dbReference type="NCBI Taxonomy" id="1974587"/>
    <lineage>
        <taxon>Bacteria</taxon>
        <taxon>Candidatus Harrisoniibacteriota</taxon>
    </lineage>
</organism>
<reference evidence="11" key="1">
    <citation type="submission" date="2017-09" db="EMBL/GenBank/DDBJ databases">
        <title>Depth-based differentiation of microbial function through sediment-hosted aquifers and enrichment of novel symbionts in the deep terrestrial subsurface.</title>
        <authorList>
            <person name="Probst A.J."/>
            <person name="Ladd B."/>
            <person name="Jarett J.K."/>
            <person name="Geller-Mcgrath D.E."/>
            <person name="Sieber C.M.K."/>
            <person name="Emerson J.B."/>
            <person name="Anantharaman K."/>
            <person name="Thomas B.C."/>
            <person name="Malmstrom R."/>
            <person name="Stieglmeier M."/>
            <person name="Klingl A."/>
            <person name="Woyke T."/>
            <person name="Ryan C.M."/>
            <person name="Banfield J.F."/>
        </authorList>
    </citation>
    <scope>NUCLEOTIDE SEQUENCE [LARGE SCALE GENOMIC DNA]</scope>
</reference>
<feature type="domain" description="Elongation factor EFG" evidence="7">
    <location>
        <begin position="275"/>
        <end position="357"/>
    </location>
</feature>
<dbReference type="Pfam" id="PF06421">
    <property type="entry name" value="LepA_C"/>
    <property type="match status" value="1"/>
</dbReference>
<dbReference type="InterPro" id="IPR041095">
    <property type="entry name" value="EFG_II"/>
</dbReference>
<evidence type="ECO:0000259" key="9">
    <source>
        <dbReference type="Pfam" id="PF14492"/>
    </source>
</evidence>
<dbReference type="AlphaFoldDB" id="A0A2H0ULW7"/>
<dbReference type="SUPFAM" id="SSF50447">
    <property type="entry name" value="Translation proteins"/>
    <property type="match status" value="1"/>
</dbReference>
<dbReference type="GO" id="GO:0043022">
    <property type="term" value="F:ribosome binding"/>
    <property type="evidence" value="ECO:0007669"/>
    <property type="project" value="UniProtKB-UniRule"/>
</dbReference>
<dbReference type="InterPro" id="IPR027417">
    <property type="entry name" value="P-loop_NTPase"/>
</dbReference>
<dbReference type="HAMAP" id="MF_00071">
    <property type="entry name" value="LepA"/>
    <property type="match status" value="1"/>
</dbReference>
<keyword evidence="2 6" id="KW-0378">Hydrolase</keyword>
<dbReference type="Gene3D" id="3.40.50.300">
    <property type="entry name" value="P-loop containing nucleotide triphosphate hydrolases"/>
    <property type="match status" value="1"/>
</dbReference>
<keyword evidence="5 6" id="KW-0472">Membrane</keyword>
<evidence type="ECO:0000313" key="10">
    <source>
        <dbReference type="EMBL" id="PIR86775.1"/>
    </source>
</evidence>
<keyword evidence="10" id="KW-0251">Elongation factor</keyword>
<dbReference type="GO" id="GO:0003746">
    <property type="term" value="F:translation elongation factor activity"/>
    <property type="evidence" value="ECO:0007669"/>
    <property type="project" value="UniProtKB-UniRule"/>
</dbReference>
<dbReference type="SUPFAM" id="SSF54980">
    <property type="entry name" value="EF-G C-terminal domain-like"/>
    <property type="match status" value="2"/>
</dbReference>
<evidence type="ECO:0000256" key="4">
    <source>
        <dbReference type="ARBA" id="ARBA00023134"/>
    </source>
</evidence>
<feature type="domain" description="Elongation Factor G" evidence="9">
    <location>
        <begin position="167"/>
        <end position="241"/>
    </location>
</feature>
<evidence type="ECO:0000256" key="3">
    <source>
        <dbReference type="ARBA" id="ARBA00022917"/>
    </source>
</evidence>
<keyword evidence="3 6" id="KW-0648">Protein biosynthesis</keyword>
<dbReference type="Gene3D" id="2.40.30.10">
    <property type="entry name" value="Translation factors"/>
    <property type="match status" value="1"/>
</dbReference>
<dbReference type="Pfam" id="PF00679">
    <property type="entry name" value="EFG_C"/>
    <property type="match status" value="1"/>
</dbReference>
<comment type="caution">
    <text evidence="10">The sequence shown here is derived from an EMBL/GenBank/DDBJ whole genome shotgun (WGS) entry which is preliminary data.</text>
</comment>
<dbReference type="Gene3D" id="3.30.70.870">
    <property type="entry name" value="Elongation Factor G (Translational Gtpase), domain 3"/>
    <property type="match status" value="1"/>
</dbReference>
<dbReference type="GO" id="GO:0003924">
    <property type="term" value="F:GTPase activity"/>
    <property type="evidence" value="ECO:0007669"/>
    <property type="project" value="UniProtKB-UniRule"/>
</dbReference>
<dbReference type="Proteomes" id="UP000229526">
    <property type="component" value="Unassembled WGS sequence"/>
</dbReference>
<feature type="domain" description="GTP-binding protein LepA C-terminal" evidence="8">
    <location>
        <begin position="365"/>
        <end position="470"/>
    </location>
</feature>
<comment type="similarity">
    <text evidence="6">Belongs to the TRAFAC class translation factor GTPase superfamily. Classic translation factor GTPase family. LepA subfamily.</text>
</comment>
<keyword evidence="1 6" id="KW-0547">Nucleotide-binding</keyword>
<dbReference type="GO" id="GO:0005886">
    <property type="term" value="C:plasma membrane"/>
    <property type="evidence" value="ECO:0007669"/>
    <property type="project" value="UniProtKB-SubCell"/>
</dbReference>
<dbReference type="PANTHER" id="PTHR43512">
    <property type="entry name" value="TRANSLATION FACTOR GUF1-RELATED"/>
    <property type="match status" value="1"/>
</dbReference>
<dbReference type="SUPFAM" id="SSF52540">
    <property type="entry name" value="P-loop containing nucleoside triphosphate hydrolases"/>
    <property type="match status" value="1"/>
</dbReference>
<comment type="subcellular location">
    <subcellularLocation>
        <location evidence="6">Cell membrane</location>
        <topology evidence="6">Peripheral membrane protein</topology>
        <orientation evidence="6">Cytoplasmic side</orientation>
    </subcellularLocation>
</comment>
<comment type="caution">
    <text evidence="6">Lacks conserved residue(s) required for the propagation of feature annotation.</text>
</comment>
<keyword evidence="4 6" id="KW-0342">GTP-binding</keyword>
<feature type="binding site" evidence="6">
    <location>
        <begin position="7"/>
        <end position="10"/>
    </location>
    <ligand>
        <name>GTP</name>
        <dbReference type="ChEBI" id="CHEBI:37565"/>
    </ligand>
</feature>
<dbReference type="InterPro" id="IPR035647">
    <property type="entry name" value="EFG_III/V"/>
</dbReference>
<evidence type="ECO:0000256" key="6">
    <source>
        <dbReference type="HAMAP-Rule" id="MF_00071"/>
    </source>
</evidence>
<dbReference type="EC" id="3.6.5.n1" evidence="6"/>
<dbReference type="InterPro" id="IPR009000">
    <property type="entry name" value="Transl_B-barrel_sf"/>
</dbReference>